<name>A0AC35FAN1_9BILA</name>
<organism evidence="1 2">
    <name type="scientific">Panagrolaimus sp. PS1159</name>
    <dbReference type="NCBI Taxonomy" id="55785"/>
    <lineage>
        <taxon>Eukaryota</taxon>
        <taxon>Metazoa</taxon>
        <taxon>Ecdysozoa</taxon>
        <taxon>Nematoda</taxon>
        <taxon>Chromadorea</taxon>
        <taxon>Rhabditida</taxon>
        <taxon>Tylenchina</taxon>
        <taxon>Panagrolaimomorpha</taxon>
        <taxon>Panagrolaimoidea</taxon>
        <taxon>Panagrolaimidae</taxon>
        <taxon>Panagrolaimus</taxon>
    </lineage>
</organism>
<evidence type="ECO:0000313" key="2">
    <source>
        <dbReference type="WBParaSite" id="PS1159_v2.g14875.t1"/>
    </source>
</evidence>
<accession>A0AC35FAN1</accession>
<proteinExistence type="predicted"/>
<sequence length="619" mass="71601">MLKLKEFNEKIQYSHKFIDLDISTLLSELKPFEQLRFMPQKVAEMPNMDFNISTECLEDLMIVGTAAANKSAVSSDLATFVSEMIDAIAKEPPGVRRGAQNFFGFKQECDIIKYTVPNRKRILQTSYSRAYMNAYGKPNCTNTDDPIIGFDISLGLKLFLAFSFYTNVSEILSAPKFKKGQIGPINCLRVFSMLWVIISHTVANCIGYTNNALDYIEILDYPLSEIIENAWFSVDTFFFIGGVLLSFMWFKNYEKDKRILISPSGWILFYVHRFIRLSAPYYILLLSYTYLFGPITQNMPLFFTREPEENICKKYLWKNLLYFFNFNLDEECLAHAWYLATDLQMYIFTPLILIPLAMNPIFGWIIACLLLFLSTAANIVTVYVKDYPATQGFFGPAKMPYKDIIVYDRLIYYAAWIRCQIYIMGLLVGWVLQKYKRIRINSLLNFACWALGAAFMLTDIFGLFHYFRGHQLPIFWRAAYSSLSKPAWGLGLTWLVVSCYYGYGGPINQFMSWNIWVPLGRLSYCAYLVHYPIITYVFALEKNPMFFSSIWQIIFNYFIPVVAITGIFALLLSAMVEVPVGKLEMLLLKPKAQIKPTNKKTEPSWEIQNGFVKNSDNQF</sequence>
<protein>
    <submittedName>
        <fullName evidence="2">Acyltransferase 3 domain-containing protein</fullName>
    </submittedName>
</protein>
<reference evidence="2" key="1">
    <citation type="submission" date="2022-11" db="UniProtKB">
        <authorList>
            <consortium name="WormBaseParasite"/>
        </authorList>
    </citation>
    <scope>IDENTIFICATION</scope>
</reference>
<dbReference type="Proteomes" id="UP000887580">
    <property type="component" value="Unplaced"/>
</dbReference>
<dbReference type="WBParaSite" id="PS1159_v2.g14875.t1">
    <property type="protein sequence ID" value="PS1159_v2.g14875.t1"/>
    <property type="gene ID" value="PS1159_v2.g14875"/>
</dbReference>
<evidence type="ECO:0000313" key="1">
    <source>
        <dbReference type="Proteomes" id="UP000887580"/>
    </source>
</evidence>